<evidence type="ECO:0000313" key="2">
    <source>
        <dbReference type="Proteomes" id="UP000516439"/>
    </source>
</evidence>
<dbReference type="RefSeq" id="WP_190326626.1">
    <property type="nucleotide sequence ID" value="NZ_CP061171.1"/>
</dbReference>
<name>A0ABX6TDN5_9SPHI</name>
<reference evidence="1 2" key="1">
    <citation type="submission" date="2020-09" db="EMBL/GenBank/DDBJ databases">
        <title>Pedobacter sp. SW-16 isolated from soil near Yeocheon.</title>
        <authorList>
            <person name="Im H.S."/>
            <person name="Joung Y."/>
            <person name="Lee S.-S."/>
        </authorList>
    </citation>
    <scope>NUCLEOTIDE SEQUENCE [LARGE SCALE GENOMIC DNA]</scope>
    <source>
        <strain evidence="1 2">SW-16</strain>
    </source>
</reference>
<proteinExistence type="predicted"/>
<keyword evidence="2" id="KW-1185">Reference proteome</keyword>
<sequence>MNRNNIMNDPQIKNFIENYNVSDTFIKSFSSLLDQNTCADLDISNKNISIEIEKLDFELLDGDAIAFKSQIDQDGNKIGYYRLVFALNGALIDDFFVIY</sequence>
<evidence type="ECO:0000313" key="1">
    <source>
        <dbReference type="EMBL" id="QNR83603.1"/>
    </source>
</evidence>
<dbReference type="Proteomes" id="UP000516439">
    <property type="component" value="Chromosome"/>
</dbReference>
<organism evidence="1 2">
    <name type="scientific">Pedobacter riviphilus</name>
    <dbReference type="NCBI Taxonomy" id="2766984"/>
    <lineage>
        <taxon>Bacteria</taxon>
        <taxon>Pseudomonadati</taxon>
        <taxon>Bacteroidota</taxon>
        <taxon>Sphingobacteriia</taxon>
        <taxon>Sphingobacteriales</taxon>
        <taxon>Sphingobacteriaceae</taxon>
        <taxon>Pedobacter</taxon>
    </lineage>
</organism>
<accession>A0ABX6TDN5</accession>
<gene>
    <name evidence="1" type="ORF">H9N25_16835</name>
</gene>
<dbReference type="EMBL" id="CP061171">
    <property type="protein sequence ID" value="QNR83603.1"/>
    <property type="molecule type" value="Genomic_DNA"/>
</dbReference>
<protein>
    <submittedName>
        <fullName evidence="1">Uncharacterized protein</fullName>
    </submittedName>
</protein>